<dbReference type="InterPro" id="IPR001680">
    <property type="entry name" value="WD40_rpt"/>
</dbReference>
<keyword evidence="1" id="KW-0853">WD repeat</keyword>
<feature type="region of interest" description="Disordered" evidence="3">
    <location>
        <begin position="62"/>
        <end position="82"/>
    </location>
</feature>
<evidence type="ECO:0000313" key="4">
    <source>
        <dbReference type="EMBL" id="ETV97856.1"/>
    </source>
</evidence>
<feature type="region of interest" description="Disordered" evidence="3">
    <location>
        <begin position="448"/>
        <end position="475"/>
    </location>
</feature>
<dbReference type="Pfam" id="PF00400">
    <property type="entry name" value="WD40"/>
    <property type="match status" value="1"/>
</dbReference>
<dbReference type="VEuPathDB" id="FungiDB:H310_09191"/>
<dbReference type="InterPro" id="IPR036322">
    <property type="entry name" value="WD40_repeat_dom_sf"/>
</dbReference>
<dbReference type="SUPFAM" id="SSF50978">
    <property type="entry name" value="WD40 repeat-like"/>
    <property type="match status" value="1"/>
</dbReference>
<dbReference type="eggNOG" id="ENOG502QTIU">
    <property type="taxonomic scope" value="Eukaryota"/>
</dbReference>
<dbReference type="AlphaFoldDB" id="A0A024TW64"/>
<feature type="compositionally biased region" description="Acidic residues" evidence="3">
    <location>
        <begin position="71"/>
        <end position="80"/>
    </location>
</feature>
<dbReference type="PANTHER" id="PTHR19857:SF21">
    <property type="entry name" value="ANAPHASE-PROMOTING COMPLEX SUBUNIT 4 WD40 DOMAIN-CONTAINING PROTEIN"/>
    <property type="match status" value="1"/>
</dbReference>
<accession>A0A024TW64</accession>
<evidence type="ECO:0008006" key="5">
    <source>
        <dbReference type="Google" id="ProtNLM"/>
    </source>
</evidence>
<dbReference type="RefSeq" id="XP_008873417.1">
    <property type="nucleotide sequence ID" value="XM_008875195.1"/>
</dbReference>
<dbReference type="PANTHER" id="PTHR19857">
    <property type="entry name" value="MITOCHONDRIAL DIVISION PROTEIN 1-RELATED"/>
    <property type="match status" value="1"/>
</dbReference>
<feature type="compositionally biased region" description="Polar residues" evidence="3">
    <location>
        <begin position="452"/>
        <end position="461"/>
    </location>
</feature>
<dbReference type="SMART" id="SM00320">
    <property type="entry name" value="WD40"/>
    <property type="match status" value="5"/>
</dbReference>
<dbReference type="OrthoDB" id="10260946at2759"/>
<name>A0A024TW64_9STRA</name>
<evidence type="ECO:0000256" key="3">
    <source>
        <dbReference type="SAM" id="MobiDB-lite"/>
    </source>
</evidence>
<dbReference type="InterPro" id="IPR051179">
    <property type="entry name" value="WD_repeat_multifunction"/>
</dbReference>
<evidence type="ECO:0000256" key="2">
    <source>
        <dbReference type="ARBA" id="ARBA00022737"/>
    </source>
</evidence>
<proteinExistence type="predicted"/>
<dbReference type="GeneID" id="20086241"/>
<sequence>MDKRKSGAASMAPRKKKVKISNVAGRIPISAFFKRIVRPTPEAEDAVPAGGNHVRKMHEETLEHEQHEQVEEIDGEEPMDVTESKSSCSVRMVQGTINFDHANETKLKVLRRVTGFHMLRSRELRGGLPQRQQQQVLRDILKSFAALGVAPQPVLQPNQWISCMEFDTDGVILATGSSNGMIALYDFDEYFHRLLVLRNLQAKPLRQATNDAATHGTFKTVRPIHILNTALEIKRIRWNPMDQDILACSFTARNEIHLYNLKKFPTQPFRVLKAPTRPSSGYYDFLFTKSRTSNAPCIVGADVDGSIRMWDTHVPSKPVWVVVNSRDVGSITSMCLCAGQQYLICGTDRGWLLIFDTWNIVVPAFGQRPVPKRVAQYDLLVHLRAAAPTAANNATAALGGGVVSVQLVPNTAATIACQLLNDWIVVVDALRRHVLQLHTVLRGAVAARHAGPSSSDPTTFSFGEHDTWPSSNGPSTRIEASTWKLHRCMGSFMFGGAMFTTGFASDNGLYTIDMQSQPTATETPSKMDPPSTVQFLRRLRIPMEHFVTAVAAHPVSHVIVCGMHSNAIAVVGPEPVDASS</sequence>
<protein>
    <recommendedName>
        <fullName evidence="5">Anaphase-promoting complex subunit 4 WD40 domain-containing protein</fullName>
    </recommendedName>
</protein>
<organism evidence="4">
    <name type="scientific">Aphanomyces invadans</name>
    <dbReference type="NCBI Taxonomy" id="157072"/>
    <lineage>
        <taxon>Eukaryota</taxon>
        <taxon>Sar</taxon>
        <taxon>Stramenopiles</taxon>
        <taxon>Oomycota</taxon>
        <taxon>Saprolegniomycetes</taxon>
        <taxon>Saprolegniales</taxon>
        <taxon>Verrucalvaceae</taxon>
        <taxon>Aphanomyces</taxon>
    </lineage>
</organism>
<dbReference type="Gene3D" id="2.130.10.10">
    <property type="entry name" value="YVTN repeat-like/Quinoprotein amine dehydrogenase"/>
    <property type="match status" value="1"/>
</dbReference>
<reference evidence="4" key="1">
    <citation type="submission" date="2013-12" db="EMBL/GenBank/DDBJ databases">
        <title>The Genome Sequence of Aphanomyces invadans NJM9701.</title>
        <authorList>
            <consortium name="The Broad Institute Genomics Platform"/>
            <person name="Russ C."/>
            <person name="Tyler B."/>
            <person name="van West P."/>
            <person name="Dieguez-Uribeondo J."/>
            <person name="Young S.K."/>
            <person name="Zeng Q."/>
            <person name="Gargeya S."/>
            <person name="Fitzgerald M."/>
            <person name="Abouelleil A."/>
            <person name="Alvarado L."/>
            <person name="Chapman S.B."/>
            <person name="Gainer-Dewar J."/>
            <person name="Goldberg J."/>
            <person name="Griggs A."/>
            <person name="Gujja S."/>
            <person name="Hansen M."/>
            <person name="Howarth C."/>
            <person name="Imamovic A."/>
            <person name="Ireland A."/>
            <person name="Larimer J."/>
            <person name="McCowan C."/>
            <person name="Murphy C."/>
            <person name="Pearson M."/>
            <person name="Poon T.W."/>
            <person name="Priest M."/>
            <person name="Roberts A."/>
            <person name="Saif S."/>
            <person name="Shea T."/>
            <person name="Sykes S."/>
            <person name="Wortman J."/>
            <person name="Nusbaum C."/>
            <person name="Birren B."/>
        </authorList>
    </citation>
    <scope>NUCLEOTIDE SEQUENCE [LARGE SCALE GENOMIC DNA]</scope>
    <source>
        <strain evidence="4">NJM9701</strain>
    </source>
</reference>
<dbReference type="STRING" id="157072.A0A024TW64"/>
<dbReference type="InterPro" id="IPR015943">
    <property type="entry name" value="WD40/YVTN_repeat-like_dom_sf"/>
</dbReference>
<keyword evidence="2" id="KW-0677">Repeat</keyword>
<dbReference type="EMBL" id="KI913971">
    <property type="protein sequence ID" value="ETV97856.1"/>
    <property type="molecule type" value="Genomic_DNA"/>
</dbReference>
<evidence type="ECO:0000256" key="1">
    <source>
        <dbReference type="ARBA" id="ARBA00022574"/>
    </source>
</evidence>
<gene>
    <name evidence="4" type="ORF">H310_09191</name>
</gene>